<organism evidence="1 2">
    <name type="scientific">Vreelandella aquamarina</name>
    <dbReference type="NCBI Taxonomy" id="77097"/>
    <lineage>
        <taxon>Bacteria</taxon>
        <taxon>Pseudomonadati</taxon>
        <taxon>Pseudomonadota</taxon>
        <taxon>Gammaproteobacteria</taxon>
        <taxon>Oceanospirillales</taxon>
        <taxon>Halomonadaceae</taxon>
        <taxon>Vreelandella</taxon>
    </lineage>
</organism>
<dbReference type="Proteomes" id="UP000503197">
    <property type="component" value="Chromosome"/>
</dbReference>
<evidence type="ECO:0000313" key="1">
    <source>
        <dbReference type="EMBL" id="BCA93527.1"/>
    </source>
</evidence>
<dbReference type="EMBL" id="AP022821">
    <property type="protein sequence ID" value="BCA93527.1"/>
    <property type="molecule type" value="Genomic_DNA"/>
</dbReference>
<dbReference type="AlphaFoldDB" id="A0A6F8T028"/>
<accession>A0A6F8T028</accession>
<sequence>MKMVGMRGVVLRPQYIAEGIAGAIPRCPQELSHFSLVIPVANQRNLTSVWFLEPLQSLPGVCDTAHPITPAVAGLRDNERPF</sequence>
<gene>
    <name evidence="1" type="ORF">HMSLTHF_33020</name>
</gene>
<reference evidence="1 2" key="1">
    <citation type="submission" date="2020-02" db="EMBL/GenBank/DDBJ databases">
        <title>Complete Genome Sequence of Halomonas meridiana strain BAA-801, Isolated from Deep Sea Thermal Vent.</title>
        <authorList>
            <person name="Takahashi Y."/>
            <person name="Takahashi H."/>
            <person name="Galipon J."/>
            <person name="Arakawa K."/>
        </authorList>
    </citation>
    <scope>NUCLEOTIDE SEQUENCE [LARGE SCALE GENOMIC DNA]</scope>
    <source>
        <strain evidence="1 2">Slthf1</strain>
    </source>
</reference>
<proteinExistence type="predicted"/>
<protein>
    <submittedName>
        <fullName evidence="1">Uncharacterized protein</fullName>
    </submittedName>
</protein>
<evidence type="ECO:0000313" key="2">
    <source>
        <dbReference type="Proteomes" id="UP000503197"/>
    </source>
</evidence>
<name>A0A6F8T028_9GAMM</name>